<keyword evidence="2" id="KW-1185">Reference proteome</keyword>
<name>A0ABT8L0C5_9BACT</name>
<evidence type="ECO:0000313" key="2">
    <source>
        <dbReference type="Proteomes" id="UP001172083"/>
    </source>
</evidence>
<organism evidence="1 2">
    <name type="scientific">Agaribacillus aureus</name>
    <dbReference type="NCBI Taxonomy" id="3051825"/>
    <lineage>
        <taxon>Bacteria</taxon>
        <taxon>Pseudomonadati</taxon>
        <taxon>Bacteroidota</taxon>
        <taxon>Cytophagia</taxon>
        <taxon>Cytophagales</taxon>
        <taxon>Splendidivirgaceae</taxon>
        <taxon>Agaribacillus</taxon>
    </lineage>
</organism>
<reference evidence="1" key="1">
    <citation type="submission" date="2023-06" db="EMBL/GenBank/DDBJ databases">
        <title>Genomic of Agaribacillus aureum.</title>
        <authorList>
            <person name="Wang G."/>
        </authorList>
    </citation>
    <scope>NUCLEOTIDE SEQUENCE</scope>
    <source>
        <strain evidence="1">BMA12</strain>
    </source>
</reference>
<sequence>MMTSVITGDIINSRKVLDGAWLATLKAALNRYGQEPASWEIYRGDSFQLEVTPSEALKAALLVKANIKQYKQLDARMAIGIGEKSFPATKITESNGSAFVNSGECFEGLKKRTLAIRSPWPEIDRELNLYFDLALLTMDLWTGNASTILKTAMEHPELTQQALAEKLKKTQSVISESLKRAGYEEIMRMEKRYKELISNQ</sequence>
<evidence type="ECO:0000313" key="1">
    <source>
        <dbReference type="EMBL" id="MDN5211182.1"/>
    </source>
</evidence>
<dbReference type="EMBL" id="JAUJEB010000001">
    <property type="protein sequence ID" value="MDN5211182.1"/>
    <property type="molecule type" value="Genomic_DNA"/>
</dbReference>
<dbReference type="RefSeq" id="WP_346756517.1">
    <property type="nucleotide sequence ID" value="NZ_JAUJEB010000001.1"/>
</dbReference>
<comment type="caution">
    <text evidence="1">The sequence shown here is derived from an EMBL/GenBank/DDBJ whole genome shotgun (WGS) entry which is preliminary data.</text>
</comment>
<gene>
    <name evidence="1" type="ORF">QQ020_03945</name>
</gene>
<protein>
    <submittedName>
        <fullName evidence="1">Transcriptional regulator</fullName>
    </submittedName>
</protein>
<dbReference type="Proteomes" id="UP001172083">
    <property type="component" value="Unassembled WGS sequence"/>
</dbReference>
<accession>A0ABT8L0C5</accession>
<proteinExistence type="predicted"/>